<dbReference type="SMART" id="SM00391">
    <property type="entry name" value="MBD"/>
    <property type="match status" value="1"/>
</dbReference>
<evidence type="ECO:0000256" key="8">
    <source>
        <dbReference type="ARBA" id="ARBA00023242"/>
    </source>
</evidence>
<dbReference type="AlphaFoldDB" id="A0A8S4PV31"/>
<dbReference type="GO" id="GO:0006346">
    <property type="term" value="P:DNA methylation-dependent constitutive heterochromatin formation"/>
    <property type="evidence" value="ECO:0007669"/>
    <property type="project" value="TreeGrafter"/>
</dbReference>
<evidence type="ECO:0000256" key="5">
    <source>
        <dbReference type="ARBA" id="ARBA00023015"/>
    </source>
</evidence>
<dbReference type="PANTHER" id="PTHR12396:SF0">
    <property type="entry name" value="METHYL-CPG BINDING DOMAIN PROTEIN-LIKE, ISOFORM C"/>
    <property type="match status" value="1"/>
</dbReference>
<comment type="subcellular location">
    <subcellularLocation>
        <location evidence="2">Chromosome</location>
    </subcellularLocation>
    <subcellularLocation>
        <location evidence="1">Nucleus</location>
    </subcellularLocation>
</comment>
<dbReference type="GO" id="GO:0000122">
    <property type="term" value="P:negative regulation of transcription by RNA polymerase II"/>
    <property type="evidence" value="ECO:0007669"/>
    <property type="project" value="TreeGrafter"/>
</dbReference>
<dbReference type="GO" id="GO:0008327">
    <property type="term" value="F:methyl-CpG binding"/>
    <property type="evidence" value="ECO:0007669"/>
    <property type="project" value="TreeGrafter"/>
</dbReference>
<keyword evidence="7" id="KW-0804">Transcription</keyword>
<evidence type="ECO:0000259" key="10">
    <source>
        <dbReference type="PROSITE" id="PS50982"/>
    </source>
</evidence>
<keyword evidence="4" id="KW-0597">Phosphoprotein</keyword>
<evidence type="ECO:0000313" key="11">
    <source>
        <dbReference type="EMBL" id="CAH1796606.1"/>
    </source>
</evidence>
<dbReference type="Gene3D" id="3.30.890.10">
    <property type="entry name" value="Methyl-cpg-binding Protein 2, Chain A"/>
    <property type="match status" value="1"/>
</dbReference>
<dbReference type="InterPro" id="IPR032343">
    <property type="entry name" value="MBD2/MBD3_p55-bd"/>
</dbReference>
<comment type="caution">
    <text evidence="11">The sequence shown here is derived from an EMBL/GenBank/DDBJ whole genome shotgun (WGS) entry which is preliminary data.</text>
</comment>
<dbReference type="PANTHER" id="PTHR12396">
    <property type="entry name" value="METHYL-CPG BINDING PROTEIN, MBD"/>
    <property type="match status" value="1"/>
</dbReference>
<dbReference type="InterPro" id="IPR001739">
    <property type="entry name" value="Methyl_CpG_DNA-bd"/>
</dbReference>
<protein>
    <recommendedName>
        <fullName evidence="10">MBD domain-containing protein</fullName>
    </recommendedName>
</protein>
<gene>
    <name evidence="11" type="ORF">OFUS_LOCUS20996</name>
</gene>
<dbReference type="OrthoDB" id="10072024at2759"/>
<dbReference type="SUPFAM" id="SSF54171">
    <property type="entry name" value="DNA-binding domain"/>
    <property type="match status" value="1"/>
</dbReference>
<dbReference type="Pfam" id="PF14048">
    <property type="entry name" value="MBD_C"/>
    <property type="match status" value="1"/>
</dbReference>
<evidence type="ECO:0000256" key="3">
    <source>
        <dbReference type="ARBA" id="ARBA00022454"/>
    </source>
</evidence>
<evidence type="ECO:0000313" key="12">
    <source>
        <dbReference type="Proteomes" id="UP000749559"/>
    </source>
</evidence>
<keyword evidence="3" id="KW-0158">Chromosome</keyword>
<feature type="region of interest" description="Disordered" evidence="9">
    <location>
        <begin position="113"/>
        <end position="134"/>
    </location>
</feature>
<evidence type="ECO:0000256" key="9">
    <source>
        <dbReference type="SAM" id="MobiDB-lite"/>
    </source>
</evidence>
<accession>A0A8S4PV31</accession>
<evidence type="ECO:0000256" key="1">
    <source>
        <dbReference type="ARBA" id="ARBA00004123"/>
    </source>
</evidence>
<dbReference type="FunFam" id="3.30.890.10:FF:000003">
    <property type="entry name" value="methyl-CpG-binding domain protein 2"/>
    <property type="match status" value="1"/>
</dbReference>
<sequence length="268" mass="29913">MEVKRSSDVIGLPSGWVREEVVRKSGLSAGKTDVYYYSPDGIKCRSKPQLARLVGDNIDLTAFDFRSGKILQSSLRKNKRLKGATFDYTRGVRHDASLVLPIRQTASIFKQPVTVKRNHPQSKTRTDLKHGPQDQPKQLFWEKRLQGLNASDITAEVFQVLDLPRSIKGVGPNLTDENLLQSVAAALHLSNQPLTGQQATKALMDKNPGVNINTDQPLIQALVVTDEDIRRQERRGAIGDRDVEKKVQASYKYGKLKSTNNIGRLQTT</sequence>
<dbReference type="Pfam" id="PF16564">
    <property type="entry name" value="MBDa"/>
    <property type="match status" value="1"/>
</dbReference>
<dbReference type="InterPro" id="IPR025884">
    <property type="entry name" value="MeCpG-bd_2/3_C_dom"/>
</dbReference>
<keyword evidence="5" id="KW-0805">Transcription regulation</keyword>
<dbReference type="EMBL" id="CAIIXF020000010">
    <property type="protein sequence ID" value="CAH1796606.1"/>
    <property type="molecule type" value="Genomic_DNA"/>
</dbReference>
<evidence type="ECO:0000256" key="2">
    <source>
        <dbReference type="ARBA" id="ARBA00004286"/>
    </source>
</evidence>
<dbReference type="GO" id="GO:0000118">
    <property type="term" value="C:histone deacetylase complex"/>
    <property type="evidence" value="ECO:0007669"/>
    <property type="project" value="UniProtKB-ARBA"/>
</dbReference>
<organism evidence="11 12">
    <name type="scientific">Owenia fusiformis</name>
    <name type="common">Polychaete worm</name>
    <dbReference type="NCBI Taxonomy" id="6347"/>
    <lineage>
        <taxon>Eukaryota</taxon>
        <taxon>Metazoa</taxon>
        <taxon>Spiralia</taxon>
        <taxon>Lophotrochozoa</taxon>
        <taxon>Annelida</taxon>
        <taxon>Polychaeta</taxon>
        <taxon>Sedentaria</taxon>
        <taxon>Canalipalpata</taxon>
        <taxon>Sabellida</taxon>
        <taxon>Oweniida</taxon>
        <taxon>Oweniidae</taxon>
        <taxon>Owenia</taxon>
    </lineage>
</organism>
<dbReference type="Proteomes" id="UP000749559">
    <property type="component" value="Unassembled WGS sequence"/>
</dbReference>
<name>A0A8S4PV31_OWEFU</name>
<feature type="domain" description="MBD" evidence="10">
    <location>
        <begin position="2"/>
        <end position="70"/>
    </location>
</feature>
<dbReference type="CDD" id="cd01396">
    <property type="entry name" value="MeCP2_MBD"/>
    <property type="match status" value="1"/>
</dbReference>
<evidence type="ECO:0000256" key="6">
    <source>
        <dbReference type="ARBA" id="ARBA00023125"/>
    </source>
</evidence>
<evidence type="ECO:0000256" key="4">
    <source>
        <dbReference type="ARBA" id="ARBA00022553"/>
    </source>
</evidence>
<keyword evidence="6" id="KW-0238">DNA-binding</keyword>
<evidence type="ECO:0000256" key="7">
    <source>
        <dbReference type="ARBA" id="ARBA00023163"/>
    </source>
</evidence>
<keyword evidence="8" id="KW-0539">Nucleus</keyword>
<dbReference type="PROSITE" id="PS50982">
    <property type="entry name" value="MBD"/>
    <property type="match status" value="1"/>
</dbReference>
<reference evidence="11" key="1">
    <citation type="submission" date="2022-03" db="EMBL/GenBank/DDBJ databases">
        <authorList>
            <person name="Martin C."/>
        </authorList>
    </citation>
    <scope>NUCLEOTIDE SEQUENCE</scope>
</reference>
<dbReference type="InterPro" id="IPR016177">
    <property type="entry name" value="DNA-bd_dom_sf"/>
</dbReference>
<keyword evidence="12" id="KW-1185">Reference proteome</keyword>
<dbReference type="Pfam" id="PF01429">
    <property type="entry name" value="MBD"/>
    <property type="match status" value="1"/>
</dbReference>
<dbReference type="GO" id="GO:0000785">
    <property type="term" value="C:chromatin"/>
    <property type="evidence" value="ECO:0007669"/>
    <property type="project" value="UniProtKB-ARBA"/>
</dbReference>
<proteinExistence type="predicted"/>